<organism evidence="12 13">
    <name type="scientific">Allokutzneria oryzae</name>
    <dbReference type="NCBI Taxonomy" id="1378989"/>
    <lineage>
        <taxon>Bacteria</taxon>
        <taxon>Bacillati</taxon>
        <taxon>Actinomycetota</taxon>
        <taxon>Actinomycetes</taxon>
        <taxon>Pseudonocardiales</taxon>
        <taxon>Pseudonocardiaceae</taxon>
        <taxon>Allokutzneria</taxon>
    </lineage>
</organism>
<dbReference type="NCBIfam" id="NF008865">
    <property type="entry name" value="PRK11898.1"/>
    <property type="match status" value="1"/>
</dbReference>
<keyword evidence="13" id="KW-1185">Reference proteome</keyword>
<feature type="domain" description="ACT" evidence="11">
    <location>
        <begin position="201"/>
        <end position="279"/>
    </location>
</feature>
<dbReference type="PROSITE" id="PS00858">
    <property type="entry name" value="PREPHENATE_DEHYDR_2"/>
    <property type="match status" value="1"/>
</dbReference>
<dbReference type="Proteomes" id="UP001589693">
    <property type="component" value="Unassembled WGS sequence"/>
</dbReference>
<dbReference type="GO" id="GO:0004664">
    <property type="term" value="F:prephenate dehydratase activity"/>
    <property type="evidence" value="ECO:0007669"/>
    <property type="project" value="UniProtKB-EC"/>
</dbReference>
<keyword evidence="7 9" id="KW-0456">Lyase</keyword>
<dbReference type="PROSITE" id="PS00857">
    <property type="entry name" value="PREPHENATE_DEHYDR_1"/>
    <property type="match status" value="1"/>
</dbReference>
<dbReference type="CDD" id="cd13632">
    <property type="entry name" value="PBP2_Aa-PDT_like"/>
    <property type="match status" value="1"/>
</dbReference>
<dbReference type="RefSeq" id="WP_377854818.1">
    <property type="nucleotide sequence ID" value="NZ_JBHLZU010000018.1"/>
</dbReference>
<dbReference type="InterPro" id="IPR008242">
    <property type="entry name" value="Chor_mutase/pphenate_deHydtase"/>
</dbReference>
<evidence type="ECO:0000256" key="6">
    <source>
        <dbReference type="ARBA" id="ARBA00023222"/>
    </source>
</evidence>
<dbReference type="InterPro" id="IPR045865">
    <property type="entry name" value="ACT-like_dom_sf"/>
</dbReference>
<evidence type="ECO:0000256" key="8">
    <source>
        <dbReference type="ARBA" id="ARBA00047848"/>
    </source>
</evidence>
<evidence type="ECO:0000256" key="5">
    <source>
        <dbReference type="ARBA" id="ARBA00023141"/>
    </source>
</evidence>
<comment type="catalytic activity">
    <reaction evidence="8 9">
        <text>prephenate + H(+) = 3-phenylpyruvate + CO2 + H2O</text>
        <dbReference type="Rhea" id="RHEA:21648"/>
        <dbReference type="ChEBI" id="CHEBI:15377"/>
        <dbReference type="ChEBI" id="CHEBI:15378"/>
        <dbReference type="ChEBI" id="CHEBI:16526"/>
        <dbReference type="ChEBI" id="CHEBI:18005"/>
        <dbReference type="ChEBI" id="CHEBI:29934"/>
        <dbReference type="EC" id="4.2.1.51"/>
    </reaction>
</comment>
<evidence type="ECO:0000256" key="1">
    <source>
        <dbReference type="ARBA" id="ARBA00004741"/>
    </source>
</evidence>
<dbReference type="InterPro" id="IPR001086">
    <property type="entry name" value="Preph_deHydtase"/>
</dbReference>
<keyword evidence="4 9" id="KW-0028">Amino-acid biosynthesis</keyword>
<accession>A0ABV5ZZX7</accession>
<dbReference type="PANTHER" id="PTHR21022">
    <property type="entry name" value="PREPHENATE DEHYDRATASE P PROTEIN"/>
    <property type="match status" value="1"/>
</dbReference>
<dbReference type="PROSITE" id="PS51171">
    <property type="entry name" value="PREPHENATE_DEHYDR_3"/>
    <property type="match status" value="1"/>
</dbReference>
<dbReference type="PROSITE" id="PS51671">
    <property type="entry name" value="ACT"/>
    <property type="match status" value="1"/>
</dbReference>
<evidence type="ECO:0000256" key="7">
    <source>
        <dbReference type="ARBA" id="ARBA00023239"/>
    </source>
</evidence>
<protein>
    <recommendedName>
        <fullName evidence="3 9">Prephenate dehydratase</fullName>
        <shortName evidence="9">PDT</shortName>
        <ecNumber evidence="2 9">4.2.1.51</ecNumber>
    </recommendedName>
</protein>
<keyword evidence="5 9" id="KW-0057">Aromatic amino acid biosynthesis</keyword>
<evidence type="ECO:0000256" key="9">
    <source>
        <dbReference type="RuleBase" id="RU361254"/>
    </source>
</evidence>
<evidence type="ECO:0000256" key="3">
    <source>
        <dbReference type="ARBA" id="ARBA00021872"/>
    </source>
</evidence>
<keyword evidence="6 9" id="KW-0584">Phenylalanine biosynthesis</keyword>
<proteinExistence type="predicted"/>
<dbReference type="PIRSF" id="PIRSF001500">
    <property type="entry name" value="Chor_mut_pdt_Ppr"/>
    <property type="match status" value="1"/>
</dbReference>
<comment type="caution">
    <text evidence="12">The sequence shown here is derived from an EMBL/GenBank/DDBJ whole genome shotgun (WGS) entry which is preliminary data.</text>
</comment>
<evidence type="ECO:0000259" key="11">
    <source>
        <dbReference type="PROSITE" id="PS51671"/>
    </source>
</evidence>
<gene>
    <name evidence="9 12" type="primary">pheA</name>
    <name evidence="12" type="ORF">ACFFQA_21215</name>
</gene>
<evidence type="ECO:0000313" key="13">
    <source>
        <dbReference type="Proteomes" id="UP001589693"/>
    </source>
</evidence>
<dbReference type="Gene3D" id="3.40.190.10">
    <property type="entry name" value="Periplasmic binding protein-like II"/>
    <property type="match status" value="2"/>
</dbReference>
<dbReference type="EMBL" id="JBHLZU010000018">
    <property type="protein sequence ID" value="MFB9906461.1"/>
    <property type="molecule type" value="Genomic_DNA"/>
</dbReference>
<dbReference type="EC" id="4.2.1.51" evidence="2 9"/>
<evidence type="ECO:0000259" key="10">
    <source>
        <dbReference type="PROSITE" id="PS51171"/>
    </source>
</evidence>
<dbReference type="Pfam" id="PF01842">
    <property type="entry name" value="ACT"/>
    <property type="match status" value="1"/>
</dbReference>
<dbReference type="SUPFAM" id="SSF55021">
    <property type="entry name" value="ACT-like"/>
    <property type="match status" value="1"/>
</dbReference>
<dbReference type="SUPFAM" id="SSF53850">
    <property type="entry name" value="Periplasmic binding protein-like II"/>
    <property type="match status" value="1"/>
</dbReference>
<reference evidence="12 13" key="1">
    <citation type="submission" date="2024-09" db="EMBL/GenBank/DDBJ databases">
        <authorList>
            <person name="Sun Q."/>
            <person name="Mori K."/>
        </authorList>
    </citation>
    <scope>NUCLEOTIDE SEQUENCE [LARGE SCALE GENOMIC DNA]</scope>
    <source>
        <strain evidence="12 13">TBRC 7907</strain>
    </source>
</reference>
<dbReference type="InterPro" id="IPR002912">
    <property type="entry name" value="ACT_dom"/>
</dbReference>
<evidence type="ECO:0000313" key="12">
    <source>
        <dbReference type="EMBL" id="MFB9906461.1"/>
    </source>
</evidence>
<feature type="domain" description="Prephenate dehydratase" evidence="10">
    <location>
        <begin position="3"/>
        <end position="187"/>
    </location>
</feature>
<dbReference type="PANTHER" id="PTHR21022:SF19">
    <property type="entry name" value="PREPHENATE DEHYDRATASE-RELATED"/>
    <property type="match status" value="1"/>
</dbReference>
<evidence type="ECO:0000256" key="2">
    <source>
        <dbReference type="ARBA" id="ARBA00013147"/>
    </source>
</evidence>
<dbReference type="InterPro" id="IPR018528">
    <property type="entry name" value="Preph_deHydtase_CS"/>
</dbReference>
<evidence type="ECO:0000256" key="4">
    <source>
        <dbReference type="ARBA" id="ARBA00022605"/>
    </source>
</evidence>
<dbReference type="Gene3D" id="3.30.70.260">
    <property type="match status" value="1"/>
</dbReference>
<dbReference type="Pfam" id="PF00800">
    <property type="entry name" value="PDT"/>
    <property type="match status" value="1"/>
</dbReference>
<name>A0ABV5ZZX7_9PSEU</name>
<dbReference type="CDD" id="cd04905">
    <property type="entry name" value="ACT_CM-PDT"/>
    <property type="match status" value="1"/>
</dbReference>
<sequence>MPRIAYLGPEGTFTEQAVCRLLADSTATGLNTAELIPAESVAAALDAVRSGERDAACVPIENSVEGSVTSTMDALADGAPLVAVAETMLPVRFDILVREGTRAEDVRTITSHPHALAQVRRWLEVHLPGAAQSATTSTSAAAVAVRDGQADAAVCSPLAAERYGLSVLAGQVADIEDAVTRFLLVRRPGAVPPPTGADRTTVVVVTGDAIGSLARVLNEFALRGVNLTRIESRPIKGSFGEYRFFLDFAGHVAQAHVGEALAALRRHCQDVRFLGSFPRADEGGPSGSDEAFTAAAEWLAEIRSGGRA</sequence>
<comment type="pathway">
    <text evidence="1 9">Amino-acid biosynthesis; L-phenylalanine biosynthesis; phenylpyruvate from prephenate: step 1/1.</text>
</comment>